<evidence type="ECO:0000313" key="12">
    <source>
        <dbReference type="Proteomes" id="UP001589702"/>
    </source>
</evidence>
<comment type="cofactor">
    <cofactor evidence="1 9">
        <name>Zn(2+)</name>
        <dbReference type="ChEBI" id="CHEBI:29105"/>
    </cofactor>
</comment>
<dbReference type="InterPro" id="IPR013154">
    <property type="entry name" value="ADH-like_N"/>
</dbReference>
<dbReference type="Proteomes" id="UP001589702">
    <property type="component" value="Unassembled WGS sequence"/>
</dbReference>
<dbReference type="InterPro" id="IPR002328">
    <property type="entry name" value="ADH_Zn_CS"/>
</dbReference>
<reference evidence="11 12" key="1">
    <citation type="submission" date="2024-09" db="EMBL/GenBank/DDBJ databases">
        <authorList>
            <person name="Sun Q."/>
            <person name="Mori K."/>
        </authorList>
    </citation>
    <scope>NUCLEOTIDE SEQUENCE [LARGE SCALE GENOMIC DNA]</scope>
    <source>
        <strain evidence="11 12">JCM 1334</strain>
    </source>
</reference>
<dbReference type="EC" id="1.1.1.1" evidence="3"/>
<evidence type="ECO:0000256" key="7">
    <source>
        <dbReference type="ARBA" id="ARBA00049164"/>
    </source>
</evidence>
<dbReference type="PANTHER" id="PTHR42940:SF8">
    <property type="entry name" value="VACUOLAR PROTEIN SORTING-ASSOCIATED PROTEIN 11"/>
    <property type="match status" value="1"/>
</dbReference>
<dbReference type="InterPro" id="IPR020843">
    <property type="entry name" value="ER"/>
</dbReference>
<dbReference type="Pfam" id="PF08240">
    <property type="entry name" value="ADH_N"/>
    <property type="match status" value="1"/>
</dbReference>
<evidence type="ECO:0000259" key="10">
    <source>
        <dbReference type="SMART" id="SM00829"/>
    </source>
</evidence>
<evidence type="ECO:0000256" key="2">
    <source>
        <dbReference type="ARBA" id="ARBA00008072"/>
    </source>
</evidence>
<keyword evidence="5 9" id="KW-0862">Zinc</keyword>
<dbReference type="PROSITE" id="PS00059">
    <property type="entry name" value="ADH_ZINC"/>
    <property type="match status" value="1"/>
</dbReference>
<comment type="catalytic activity">
    <reaction evidence="8">
        <text>a primary alcohol + NAD(+) = an aldehyde + NADH + H(+)</text>
        <dbReference type="Rhea" id="RHEA:10736"/>
        <dbReference type="ChEBI" id="CHEBI:15378"/>
        <dbReference type="ChEBI" id="CHEBI:15734"/>
        <dbReference type="ChEBI" id="CHEBI:17478"/>
        <dbReference type="ChEBI" id="CHEBI:57540"/>
        <dbReference type="ChEBI" id="CHEBI:57945"/>
        <dbReference type="EC" id="1.1.1.1"/>
    </reaction>
</comment>
<evidence type="ECO:0000256" key="8">
    <source>
        <dbReference type="ARBA" id="ARBA00049243"/>
    </source>
</evidence>
<dbReference type="InterPro" id="IPR036291">
    <property type="entry name" value="NAD(P)-bd_dom_sf"/>
</dbReference>
<feature type="domain" description="Enoyl reductase (ER)" evidence="10">
    <location>
        <begin position="8"/>
        <end position="309"/>
    </location>
</feature>
<name>A0ABV5XZU0_ARTRM</name>
<comment type="catalytic activity">
    <reaction evidence="7">
        <text>a secondary alcohol + NAD(+) = a ketone + NADH + H(+)</text>
        <dbReference type="Rhea" id="RHEA:10740"/>
        <dbReference type="ChEBI" id="CHEBI:15378"/>
        <dbReference type="ChEBI" id="CHEBI:17087"/>
        <dbReference type="ChEBI" id="CHEBI:35681"/>
        <dbReference type="ChEBI" id="CHEBI:57540"/>
        <dbReference type="ChEBI" id="CHEBI:57945"/>
        <dbReference type="EC" id="1.1.1.1"/>
    </reaction>
</comment>
<evidence type="ECO:0000256" key="5">
    <source>
        <dbReference type="ARBA" id="ARBA00022833"/>
    </source>
</evidence>
<dbReference type="SUPFAM" id="SSF51735">
    <property type="entry name" value="NAD(P)-binding Rossmann-fold domains"/>
    <property type="match status" value="1"/>
</dbReference>
<dbReference type="Pfam" id="PF00107">
    <property type="entry name" value="ADH_zinc_N"/>
    <property type="match status" value="1"/>
</dbReference>
<keyword evidence="12" id="KW-1185">Reference proteome</keyword>
<evidence type="ECO:0000256" key="4">
    <source>
        <dbReference type="ARBA" id="ARBA00022723"/>
    </source>
</evidence>
<keyword evidence="6" id="KW-0560">Oxidoreductase</keyword>
<gene>
    <name evidence="11" type="ORF">ACFFP1_12245</name>
</gene>
<sequence length="312" mass="32116">MKAWQFVTENHPLELHDVPAPVPGPGELVLDVKAAGICHSDVGFLDGTLSGLLPKRPITLGHEIAGVVSAVGFDVTGFATGQRVAIPCDIPTPGTSLDGGFAEKVLTPARFVIPVPDGVSFDQAAAATDAGMTAYHAAMTVGGVKAGDKVGIIGLGGLGSLAAQVCVGAGAEVYAAEVNEKVWDLGRELGVSAVAKDIREFADKDLDVIIDYAGFGTTTAGAIETVRPDGKVVQVGLGRPEGTLNLQRLTLSRLTLVGSQAGTQEDCAAVLKLISEGKLKANITTISFDEIGEGVQKLERGEVVGRLVAVRD</sequence>
<proteinExistence type="inferred from homology"/>
<dbReference type="CDD" id="cd08254">
    <property type="entry name" value="hydroxyacyl_CoA_DH"/>
    <property type="match status" value="1"/>
</dbReference>
<protein>
    <recommendedName>
        <fullName evidence="3">alcohol dehydrogenase</fullName>
        <ecNumber evidence="3">1.1.1.1</ecNumber>
    </recommendedName>
</protein>
<dbReference type="Gene3D" id="3.90.180.10">
    <property type="entry name" value="Medium-chain alcohol dehydrogenases, catalytic domain"/>
    <property type="match status" value="1"/>
</dbReference>
<dbReference type="InterPro" id="IPR013149">
    <property type="entry name" value="ADH-like_C"/>
</dbReference>
<evidence type="ECO:0000256" key="3">
    <source>
        <dbReference type="ARBA" id="ARBA00013190"/>
    </source>
</evidence>
<organism evidence="11 12">
    <name type="scientific">Arthrobacter ramosus</name>
    <dbReference type="NCBI Taxonomy" id="1672"/>
    <lineage>
        <taxon>Bacteria</taxon>
        <taxon>Bacillati</taxon>
        <taxon>Actinomycetota</taxon>
        <taxon>Actinomycetes</taxon>
        <taxon>Micrococcales</taxon>
        <taxon>Micrococcaceae</taxon>
        <taxon>Arthrobacter</taxon>
    </lineage>
</organism>
<dbReference type="RefSeq" id="WP_234754918.1">
    <property type="nucleotide sequence ID" value="NZ_BAAAWN010000001.1"/>
</dbReference>
<dbReference type="PANTHER" id="PTHR42940">
    <property type="entry name" value="ALCOHOL DEHYDROGENASE 1-RELATED"/>
    <property type="match status" value="1"/>
</dbReference>
<evidence type="ECO:0000313" key="11">
    <source>
        <dbReference type="EMBL" id="MFB9820263.1"/>
    </source>
</evidence>
<dbReference type="InterPro" id="IPR011032">
    <property type="entry name" value="GroES-like_sf"/>
</dbReference>
<comment type="caution">
    <text evidence="11">The sequence shown here is derived from an EMBL/GenBank/DDBJ whole genome shotgun (WGS) entry which is preliminary data.</text>
</comment>
<dbReference type="SMART" id="SM00829">
    <property type="entry name" value="PKS_ER"/>
    <property type="match status" value="1"/>
</dbReference>
<evidence type="ECO:0000256" key="1">
    <source>
        <dbReference type="ARBA" id="ARBA00001947"/>
    </source>
</evidence>
<dbReference type="EMBL" id="JBHMBC010000018">
    <property type="protein sequence ID" value="MFB9820263.1"/>
    <property type="molecule type" value="Genomic_DNA"/>
</dbReference>
<dbReference type="SUPFAM" id="SSF50129">
    <property type="entry name" value="GroES-like"/>
    <property type="match status" value="1"/>
</dbReference>
<evidence type="ECO:0000256" key="9">
    <source>
        <dbReference type="RuleBase" id="RU361277"/>
    </source>
</evidence>
<accession>A0ABV5XZU0</accession>
<keyword evidence="4 9" id="KW-0479">Metal-binding</keyword>
<comment type="similarity">
    <text evidence="2 9">Belongs to the zinc-containing alcohol dehydrogenase family.</text>
</comment>
<evidence type="ECO:0000256" key="6">
    <source>
        <dbReference type="ARBA" id="ARBA00023002"/>
    </source>
</evidence>